<comment type="caution">
    <text evidence="2">The sequence shown here is derived from an EMBL/GenBank/DDBJ whole genome shotgun (WGS) entry which is preliminary data.</text>
</comment>
<evidence type="ECO:0000313" key="2">
    <source>
        <dbReference type="EMBL" id="MFC6147708.1"/>
    </source>
</evidence>
<feature type="signal peptide" evidence="1">
    <location>
        <begin position="1"/>
        <end position="22"/>
    </location>
</feature>
<sequence>MKLVKRVSAICAATALCTIAFAGPGIAQQDATGDVTSDMVLDILDSLPETPAEVPAPVTDTPAEATDLPGATELTEAELLEQALLATPTTTPAPGQPVEFLAQAEAIHAELERILPSSEVLWDHELMAELDLEGTAPDILRPLDKTACLTEFKRSGDLDPGVNDGPYGVLMCTPLEGAEKQLEWLRSQRPDTSATAPTYIDIFERDGVIYTHLAGM</sequence>
<feature type="chain" id="PRO_5045457310" description="Secreted protein" evidence="1">
    <location>
        <begin position="23"/>
        <end position="216"/>
    </location>
</feature>
<proteinExistence type="predicted"/>
<keyword evidence="3" id="KW-1185">Reference proteome</keyword>
<organism evidence="2 3">
    <name type="scientific">Corynebacterium nasicanis</name>
    <dbReference type="NCBI Taxonomy" id="1448267"/>
    <lineage>
        <taxon>Bacteria</taxon>
        <taxon>Bacillati</taxon>
        <taxon>Actinomycetota</taxon>
        <taxon>Actinomycetes</taxon>
        <taxon>Mycobacteriales</taxon>
        <taxon>Corynebacteriaceae</taxon>
        <taxon>Corynebacterium</taxon>
    </lineage>
</organism>
<evidence type="ECO:0008006" key="4">
    <source>
        <dbReference type="Google" id="ProtNLM"/>
    </source>
</evidence>
<evidence type="ECO:0000313" key="3">
    <source>
        <dbReference type="Proteomes" id="UP001596244"/>
    </source>
</evidence>
<accession>A0ABW1QGV4</accession>
<dbReference type="EMBL" id="JBHSQE010000010">
    <property type="protein sequence ID" value="MFC6147708.1"/>
    <property type="molecule type" value="Genomic_DNA"/>
</dbReference>
<keyword evidence="1" id="KW-0732">Signal</keyword>
<evidence type="ECO:0000256" key="1">
    <source>
        <dbReference type="SAM" id="SignalP"/>
    </source>
</evidence>
<gene>
    <name evidence="2" type="ORF">ACFPUZ_12950</name>
</gene>
<protein>
    <recommendedName>
        <fullName evidence="4">Secreted protein</fullName>
    </recommendedName>
</protein>
<name>A0ABW1QGV4_9CORY</name>
<reference evidence="3" key="1">
    <citation type="journal article" date="2019" name="Int. J. Syst. Evol. Microbiol.">
        <title>The Global Catalogue of Microorganisms (GCM) 10K type strain sequencing project: providing services to taxonomists for standard genome sequencing and annotation.</title>
        <authorList>
            <consortium name="The Broad Institute Genomics Platform"/>
            <consortium name="The Broad Institute Genome Sequencing Center for Infectious Disease"/>
            <person name="Wu L."/>
            <person name="Ma J."/>
        </authorList>
    </citation>
    <scope>NUCLEOTIDE SEQUENCE [LARGE SCALE GENOMIC DNA]</scope>
    <source>
        <strain evidence="3">CCUG 51943</strain>
    </source>
</reference>
<dbReference type="Proteomes" id="UP001596244">
    <property type="component" value="Unassembled WGS sequence"/>
</dbReference>
<dbReference type="RefSeq" id="WP_377002351.1">
    <property type="nucleotide sequence ID" value="NZ_JBHSQE010000010.1"/>
</dbReference>